<dbReference type="Proteomes" id="UP000037558">
    <property type="component" value="Unassembled WGS sequence"/>
</dbReference>
<dbReference type="EMBL" id="LILC01000006">
    <property type="protein sequence ID" value="KOO48195.1"/>
    <property type="molecule type" value="Genomic_DNA"/>
</dbReference>
<dbReference type="AlphaFoldDB" id="A0A0M0LAR0"/>
<evidence type="ECO:0000313" key="2">
    <source>
        <dbReference type="Proteomes" id="UP000037558"/>
    </source>
</evidence>
<organism evidence="1 2">
    <name type="scientific">Priestia koreensis</name>
    <dbReference type="NCBI Taxonomy" id="284581"/>
    <lineage>
        <taxon>Bacteria</taxon>
        <taxon>Bacillati</taxon>
        <taxon>Bacillota</taxon>
        <taxon>Bacilli</taxon>
        <taxon>Bacillales</taxon>
        <taxon>Bacillaceae</taxon>
        <taxon>Priestia</taxon>
    </lineage>
</organism>
<sequence>MYLHQEISKAERKRLVKNIEKHLKNYKNYKLASLNLTKQLDFISANKNNKILFAENAGDCYHFHESKDMITNELNQLHLITTSIDTSLSELTELETKFIQYRYFKNWTIEKSALEIGYSDKALFVIRNQVMDKLLISLGTVIFM</sequence>
<name>A0A0M0LAR0_9BACI</name>
<dbReference type="OrthoDB" id="2381655at2"/>
<proteinExistence type="predicted"/>
<dbReference type="PATRIC" id="fig|284581.3.peg.1406"/>
<dbReference type="STRING" id="284581.AMD01_05105"/>
<dbReference type="RefSeq" id="WP_053400334.1">
    <property type="nucleotide sequence ID" value="NZ_LILC01000006.1"/>
</dbReference>
<evidence type="ECO:0000313" key="1">
    <source>
        <dbReference type="EMBL" id="KOO48195.1"/>
    </source>
</evidence>
<reference evidence="2" key="1">
    <citation type="submission" date="2015-08" db="EMBL/GenBank/DDBJ databases">
        <title>Fjat-14210 dsm16467.</title>
        <authorList>
            <person name="Liu B."/>
            <person name="Wang J."/>
            <person name="Zhu Y."/>
            <person name="Liu G."/>
            <person name="Chen Q."/>
            <person name="Chen Z."/>
            <person name="Lan J."/>
            <person name="Che J."/>
            <person name="Ge C."/>
            <person name="Shi H."/>
            <person name="Pan Z."/>
            <person name="Liu X."/>
        </authorList>
    </citation>
    <scope>NUCLEOTIDE SEQUENCE [LARGE SCALE GENOMIC DNA]</scope>
    <source>
        <strain evidence="2">DSM 16467</strain>
    </source>
</reference>
<gene>
    <name evidence="1" type="ORF">AMD01_05105</name>
</gene>
<accession>A0A0M0LAR0</accession>
<keyword evidence="2" id="KW-1185">Reference proteome</keyword>
<protein>
    <submittedName>
        <fullName evidence="1">Transcriptional regulator</fullName>
    </submittedName>
</protein>
<comment type="caution">
    <text evidence="1">The sequence shown here is derived from an EMBL/GenBank/DDBJ whole genome shotgun (WGS) entry which is preliminary data.</text>
</comment>